<dbReference type="InterPro" id="IPR036621">
    <property type="entry name" value="Anticodon-bd_dom_sf"/>
</dbReference>
<keyword evidence="5" id="KW-0547">Nucleotide-binding</keyword>
<comment type="catalytic activity">
    <reaction evidence="10">
        <text>tRNA(Pro) + L-proline + ATP = L-prolyl-tRNA(Pro) + AMP + diphosphate</text>
        <dbReference type="Rhea" id="RHEA:14305"/>
        <dbReference type="Rhea" id="RHEA-COMP:9700"/>
        <dbReference type="Rhea" id="RHEA-COMP:9702"/>
        <dbReference type="ChEBI" id="CHEBI:30616"/>
        <dbReference type="ChEBI" id="CHEBI:33019"/>
        <dbReference type="ChEBI" id="CHEBI:60039"/>
        <dbReference type="ChEBI" id="CHEBI:78442"/>
        <dbReference type="ChEBI" id="CHEBI:78532"/>
        <dbReference type="ChEBI" id="CHEBI:456215"/>
        <dbReference type="EC" id="6.1.1.15"/>
    </reaction>
</comment>
<keyword evidence="13" id="KW-1185">Reference proteome</keyword>
<dbReference type="PROSITE" id="PS50862">
    <property type="entry name" value="AA_TRNA_LIGASE_II"/>
    <property type="match status" value="1"/>
</dbReference>
<keyword evidence="8" id="KW-0030">Aminoacyl-tRNA synthetase</keyword>
<dbReference type="PANTHER" id="PTHR42753">
    <property type="entry name" value="MITOCHONDRIAL RIBOSOME PROTEIN L39/PROLYL-TRNA LIGASE FAMILY MEMBER"/>
    <property type="match status" value="1"/>
</dbReference>
<dbReference type="InterPro" id="IPR006195">
    <property type="entry name" value="aa-tRNA-synth_II"/>
</dbReference>
<dbReference type="PRINTS" id="PR01046">
    <property type="entry name" value="TRNASYNTHPRO"/>
</dbReference>
<evidence type="ECO:0000256" key="4">
    <source>
        <dbReference type="ARBA" id="ARBA00022598"/>
    </source>
</evidence>
<dbReference type="EMBL" id="JBHSAC010000052">
    <property type="protein sequence ID" value="MFC3932369.1"/>
    <property type="molecule type" value="Genomic_DNA"/>
</dbReference>
<evidence type="ECO:0000313" key="13">
    <source>
        <dbReference type="Proteomes" id="UP001595901"/>
    </source>
</evidence>
<dbReference type="InterPro" id="IPR050062">
    <property type="entry name" value="Pro-tRNA_synthetase"/>
</dbReference>
<evidence type="ECO:0000313" key="12">
    <source>
        <dbReference type="EMBL" id="MFC3932369.1"/>
    </source>
</evidence>
<dbReference type="Gene3D" id="3.30.930.10">
    <property type="entry name" value="Bira Bifunctional Protein, Domain 2"/>
    <property type="match status" value="1"/>
</dbReference>
<dbReference type="Proteomes" id="UP001595901">
    <property type="component" value="Unassembled WGS sequence"/>
</dbReference>
<keyword evidence="4 12" id="KW-0436">Ligase</keyword>
<dbReference type="RefSeq" id="WP_380431734.1">
    <property type="nucleotide sequence ID" value="NZ_JBHSAC010000052.1"/>
</dbReference>
<feature type="domain" description="Aminoacyl-transfer RNA synthetases class-II family profile" evidence="11">
    <location>
        <begin position="1"/>
        <end position="180"/>
    </location>
</feature>
<dbReference type="EC" id="6.1.1.15" evidence="1"/>
<evidence type="ECO:0000256" key="10">
    <source>
        <dbReference type="ARBA" id="ARBA00047671"/>
    </source>
</evidence>
<organism evidence="12 13">
    <name type="scientific">Streptococcus dentapri</name>
    <dbReference type="NCBI Taxonomy" id="573564"/>
    <lineage>
        <taxon>Bacteria</taxon>
        <taxon>Bacillati</taxon>
        <taxon>Bacillota</taxon>
        <taxon>Bacilli</taxon>
        <taxon>Lactobacillales</taxon>
        <taxon>Streptococcaceae</taxon>
        <taxon>Streptococcus</taxon>
    </lineage>
</organism>
<evidence type="ECO:0000256" key="6">
    <source>
        <dbReference type="ARBA" id="ARBA00022840"/>
    </source>
</evidence>
<name>A0ABV8D221_9STRE</name>
<evidence type="ECO:0000256" key="3">
    <source>
        <dbReference type="ARBA" id="ARBA00022490"/>
    </source>
</evidence>
<evidence type="ECO:0000256" key="8">
    <source>
        <dbReference type="ARBA" id="ARBA00023146"/>
    </source>
</evidence>
<dbReference type="CDD" id="cd00861">
    <property type="entry name" value="ProRS_anticodon_short"/>
    <property type="match status" value="1"/>
</dbReference>
<dbReference type="Pfam" id="PF03129">
    <property type="entry name" value="HGTP_anticodon"/>
    <property type="match status" value="1"/>
</dbReference>
<comment type="caution">
    <text evidence="12">The sequence shown here is derived from an EMBL/GenBank/DDBJ whole genome shotgun (WGS) entry which is preliminary data.</text>
</comment>
<dbReference type="Pfam" id="PF00587">
    <property type="entry name" value="tRNA-synt_2b"/>
    <property type="match status" value="1"/>
</dbReference>
<evidence type="ECO:0000256" key="7">
    <source>
        <dbReference type="ARBA" id="ARBA00022917"/>
    </source>
</evidence>
<accession>A0ABV8D221</accession>
<evidence type="ECO:0000259" key="11">
    <source>
        <dbReference type="PROSITE" id="PS50862"/>
    </source>
</evidence>
<dbReference type="InterPro" id="IPR004154">
    <property type="entry name" value="Anticodon-bd"/>
</dbReference>
<dbReference type="GO" id="GO:0016874">
    <property type="term" value="F:ligase activity"/>
    <property type="evidence" value="ECO:0007669"/>
    <property type="project" value="UniProtKB-KW"/>
</dbReference>
<dbReference type="InterPro" id="IPR045864">
    <property type="entry name" value="aa-tRNA-synth_II/BPL/LPL"/>
</dbReference>
<evidence type="ECO:0000256" key="5">
    <source>
        <dbReference type="ARBA" id="ARBA00022741"/>
    </source>
</evidence>
<dbReference type="InterPro" id="IPR002314">
    <property type="entry name" value="aa-tRNA-synt_IIb"/>
</dbReference>
<dbReference type="PANTHER" id="PTHR42753:SF2">
    <property type="entry name" value="PROLINE--TRNA LIGASE"/>
    <property type="match status" value="1"/>
</dbReference>
<evidence type="ECO:0000256" key="2">
    <source>
        <dbReference type="ARBA" id="ARBA00019110"/>
    </source>
</evidence>
<keyword evidence="3" id="KW-0963">Cytoplasm</keyword>
<evidence type="ECO:0000256" key="1">
    <source>
        <dbReference type="ARBA" id="ARBA00012831"/>
    </source>
</evidence>
<dbReference type="SUPFAM" id="SSF52954">
    <property type="entry name" value="Class II aaRS ABD-related"/>
    <property type="match status" value="1"/>
</dbReference>
<evidence type="ECO:0000256" key="9">
    <source>
        <dbReference type="ARBA" id="ARBA00029731"/>
    </source>
</evidence>
<proteinExistence type="predicted"/>
<dbReference type="Gene3D" id="3.40.50.800">
    <property type="entry name" value="Anticodon-binding domain"/>
    <property type="match status" value="1"/>
</dbReference>
<sequence length="324" mass="37067">MFHFTGRNGEYCLAPTGEEIVLDFVNNNIESYRDLPFNIFQIGMKYRDELRVRGGLLRSKEFLMKDGYSFHSNQRSLEDEYEKMKKAYLEIFSKLGLEVKTVKAISAEMGGKVSEEFMLPSLIGEDKMLFDEKTGLALNIELLEDKELLEQYLEEYKEIDVNDFAVIQCIELGHIFQLGTRYSEKMNGYFTDSDGDRKPYLMGCYGIGLGAICEQTCDEEGLKWPMVVSPYECDIIPVKGFDSQAEEVYEKLSAKGHDVLFDDRDIGFGAKIKDGKLLGIPYLVIIGKNFEKNGSVELESRETGEKVLIKLDELIEESVNWKKI</sequence>
<dbReference type="InterPro" id="IPR002316">
    <property type="entry name" value="Pro-tRNA-ligase_IIa"/>
</dbReference>
<keyword evidence="6" id="KW-0067">ATP-binding</keyword>
<gene>
    <name evidence="12" type="ORF">ACFOSE_06250</name>
</gene>
<dbReference type="SUPFAM" id="SSF55681">
    <property type="entry name" value="Class II aaRS and biotin synthetases"/>
    <property type="match status" value="1"/>
</dbReference>
<keyword evidence="7" id="KW-0648">Protein biosynthesis</keyword>
<reference evidence="13" key="1">
    <citation type="journal article" date="2019" name="Int. J. Syst. Evol. Microbiol.">
        <title>The Global Catalogue of Microorganisms (GCM) 10K type strain sequencing project: providing services to taxonomists for standard genome sequencing and annotation.</title>
        <authorList>
            <consortium name="The Broad Institute Genomics Platform"/>
            <consortium name="The Broad Institute Genome Sequencing Center for Infectious Disease"/>
            <person name="Wu L."/>
            <person name="Ma J."/>
        </authorList>
    </citation>
    <scope>NUCLEOTIDE SEQUENCE [LARGE SCALE GENOMIC DNA]</scope>
    <source>
        <strain evidence="13">CCUG 58728</strain>
    </source>
</reference>
<dbReference type="InterPro" id="IPR044140">
    <property type="entry name" value="ProRS_anticodon_short"/>
</dbReference>
<protein>
    <recommendedName>
        <fullName evidence="2">Proline--tRNA ligase</fullName>
        <ecNumber evidence="1">6.1.1.15</ecNumber>
    </recommendedName>
    <alternativeName>
        <fullName evidence="9">Prolyl-tRNA synthetase</fullName>
    </alternativeName>
</protein>